<reference evidence="2" key="1">
    <citation type="submission" date="2014-02" db="EMBL/GenBank/DDBJ databases">
        <title>The Genome Sequence of Trichophyton rubrum (morphotype fischeri) CBS 288.86.</title>
        <authorList>
            <consortium name="The Broad Institute Genomics Platform"/>
            <person name="Cuomo C.A."/>
            <person name="White T.C."/>
            <person name="Graser Y."/>
            <person name="Martinez-Rossi N."/>
            <person name="Heitman J."/>
            <person name="Young S.K."/>
            <person name="Zeng Q."/>
            <person name="Gargeya S."/>
            <person name="Abouelleil A."/>
            <person name="Alvarado L."/>
            <person name="Chapman S.B."/>
            <person name="Gainer-Dewar J."/>
            <person name="Goldberg J."/>
            <person name="Griggs A."/>
            <person name="Gujja S."/>
            <person name="Hansen M."/>
            <person name="Howarth C."/>
            <person name="Imamovic A."/>
            <person name="Larimer J."/>
            <person name="Martinez D."/>
            <person name="Murphy C."/>
            <person name="Pearson M.D."/>
            <person name="Persinoti G."/>
            <person name="Poon T."/>
            <person name="Priest M."/>
            <person name="Roberts A.D."/>
            <person name="Saif S."/>
            <person name="Shea T.D."/>
            <person name="Sykes S.N."/>
            <person name="Wortman J."/>
            <person name="Nusbaum C."/>
            <person name="Birren B."/>
        </authorList>
    </citation>
    <scope>NUCLEOTIDE SEQUENCE [LARGE SCALE GENOMIC DNA]</scope>
    <source>
        <strain evidence="2">CBS 288.86</strain>
    </source>
</reference>
<proteinExistence type="predicted"/>
<organism evidence="2">
    <name type="scientific">Trichophyton rubrum CBS 288.86</name>
    <dbReference type="NCBI Taxonomy" id="1215330"/>
    <lineage>
        <taxon>Eukaryota</taxon>
        <taxon>Fungi</taxon>
        <taxon>Dikarya</taxon>
        <taxon>Ascomycota</taxon>
        <taxon>Pezizomycotina</taxon>
        <taxon>Eurotiomycetes</taxon>
        <taxon>Eurotiomycetidae</taxon>
        <taxon>Onygenales</taxon>
        <taxon>Arthrodermataceae</taxon>
        <taxon>Trichophyton</taxon>
    </lineage>
</organism>
<dbReference type="HOGENOM" id="CLU_1548730_0_0_1"/>
<dbReference type="EMBL" id="KK207713">
    <property type="protein sequence ID" value="EZF56690.1"/>
    <property type="molecule type" value="Genomic_DNA"/>
</dbReference>
<accession>A0A022WE69</accession>
<evidence type="ECO:0000313" key="2">
    <source>
        <dbReference type="EMBL" id="EZF56690.1"/>
    </source>
</evidence>
<name>A0A022WE69_TRIRU</name>
<evidence type="ECO:0008006" key="3">
    <source>
        <dbReference type="Google" id="ProtNLM"/>
    </source>
</evidence>
<feature type="signal peptide" evidence="1">
    <location>
        <begin position="1"/>
        <end position="21"/>
    </location>
</feature>
<feature type="chain" id="PRO_5001508290" description="Follistatin-like domain-containing protein" evidence="1">
    <location>
        <begin position="22"/>
        <end position="173"/>
    </location>
</feature>
<keyword evidence="1" id="KW-0732">Signal</keyword>
<evidence type="ECO:0000256" key="1">
    <source>
        <dbReference type="SAM" id="SignalP"/>
    </source>
</evidence>
<gene>
    <name evidence="2" type="ORF">H103_00948</name>
</gene>
<protein>
    <recommendedName>
        <fullName evidence="3">Follistatin-like domain-containing protein</fullName>
    </recommendedName>
</protein>
<dbReference type="Proteomes" id="UP000023758">
    <property type="component" value="Unassembled WGS sequence"/>
</dbReference>
<dbReference type="AlphaFoldDB" id="A0A022WE69"/>
<sequence length="173" mass="18740">MASMIKTLLFALALFASIVSSSLLSAPRFPKRCISEPPTELPGIKFIPYRRNPMSPIRYVQCFSVGSSCKFDSDCPKPSEDHCIALAKTERRVVPASSICINGLCRVKDALWNDSCDCHTGCSKRHDLACVEGKCTPSKCTPCGETPQLIKCCPPGVMGHDGTCVCKASMADF</sequence>